<dbReference type="Pfam" id="PF00060">
    <property type="entry name" value="Lig_chan"/>
    <property type="match status" value="1"/>
</dbReference>
<comment type="subcellular location">
    <subcellularLocation>
        <location evidence="1">Cell membrane</location>
        <topology evidence="1">Multi-pass membrane protein</topology>
    </subcellularLocation>
</comment>
<evidence type="ECO:0000259" key="11">
    <source>
        <dbReference type="Pfam" id="PF24576"/>
    </source>
</evidence>
<proteinExistence type="evidence at transcript level"/>
<evidence type="ECO:0000313" key="12">
    <source>
        <dbReference type="EMBL" id="AMM70664.1"/>
    </source>
</evidence>
<evidence type="ECO:0000256" key="3">
    <source>
        <dbReference type="ARBA" id="ARBA00022475"/>
    </source>
</evidence>
<keyword evidence="6 9" id="KW-0472">Membrane</keyword>
<dbReference type="SUPFAM" id="SSF53850">
    <property type="entry name" value="Periplasmic binding protein-like II"/>
    <property type="match status" value="1"/>
</dbReference>
<feature type="domain" description="Ionotropic glutamate receptor C-terminal" evidence="10">
    <location>
        <begin position="322"/>
        <end position="425"/>
    </location>
</feature>
<feature type="domain" description="Ionotropic receptor 75a N-terminal" evidence="11">
    <location>
        <begin position="18"/>
        <end position="201"/>
    </location>
</feature>
<name>A0A140G9I5_HELME</name>
<keyword evidence="3" id="KW-1003">Cell membrane</keyword>
<accession>A0A140G9I5</accession>
<dbReference type="Pfam" id="PF24576">
    <property type="entry name" value="IR75A_N"/>
    <property type="match status" value="1"/>
</dbReference>
<dbReference type="GO" id="GO:0050906">
    <property type="term" value="P:detection of stimulus involved in sensory perception"/>
    <property type="evidence" value="ECO:0007669"/>
    <property type="project" value="UniProtKB-ARBA"/>
</dbReference>
<evidence type="ECO:0000256" key="6">
    <source>
        <dbReference type="ARBA" id="ARBA00023136"/>
    </source>
</evidence>
<feature type="transmembrane region" description="Helical" evidence="9">
    <location>
        <begin position="381"/>
        <end position="401"/>
    </location>
</feature>
<comment type="similarity">
    <text evidence="2">Belongs to the glutamate-gated ion channel (TC 1.A.10.1) family.</text>
</comment>
<dbReference type="InterPro" id="IPR052192">
    <property type="entry name" value="Insect_Ionotropic_Sensory_Rcpt"/>
</dbReference>
<dbReference type="InterPro" id="IPR001320">
    <property type="entry name" value="Iontro_rcpt_C"/>
</dbReference>
<keyword evidence="8" id="KW-0325">Glycoprotein</keyword>
<evidence type="ECO:0000256" key="9">
    <source>
        <dbReference type="SAM" id="Phobius"/>
    </source>
</evidence>
<dbReference type="GO" id="GO:0005886">
    <property type="term" value="C:plasma membrane"/>
    <property type="evidence" value="ECO:0007669"/>
    <property type="project" value="UniProtKB-SubCell"/>
</dbReference>
<dbReference type="Gene3D" id="3.40.190.10">
    <property type="entry name" value="Periplasmic binding protein-like II"/>
    <property type="match status" value="1"/>
</dbReference>
<dbReference type="AlphaFoldDB" id="A0A140G9I5"/>
<evidence type="ECO:0000256" key="2">
    <source>
        <dbReference type="ARBA" id="ARBA00008685"/>
    </source>
</evidence>
<dbReference type="PANTHER" id="PTHR42643:SF33">
    <property type="entry name" value="GLUTAMATE RECEPTOR 2-LIKE PROTEIN"/>
    <property type="match status" value="1"/>
</dbReference>
<evidence type="ECO:0000259" key="10">
    <source>
        <dbReference type="Pfam" id="PF00060"/>
    </source>
</evidence>
<dbReference type="InterPro" id="IPR057074">
    <property type="entry name" value="IR75A_N"/>
</dbReference>
<keyword evidence="7 12" id="KW-0675">Receptor</keyword>
<organism evidence="12">
    <name type="scientific">Heliconius melpomene rosina</name>
    <dbReference type="NCBI Taxonomy" id="171916"/>
    <lineage>
        <taxon>Eukaryota</taxon>
        <taxon>Metazoa</taxon>
        <taxon>Ecdysozoa</taxon>
        <taxon>Arthropoda</taxon>
        <taxon>Hexapoda</taxon>
        <taxon>Insecta</taxon>
        <taxon>Pterygota</taxon>
        <taxon>Neoptera</taxon>
        <taxon>Endopterygota</taxon>
        <taxon>Lepidoptera</taxon>
        <taxon>Glossata</taxon>
        <taxon>Ditrysia</taxon>
        <taxon>Papilionoidea</taxon>
        <taxon>Nymphalidae</taxon>
        <taxon>Heliconiinae</taxon>
        <taxon>Heliconiini</taxon>
        <taxon>Heliconius</taxon>
    </lineage>
</organism>
<protein>
    <submittedName>
        <fullName evidence="12">Ionotropic receptor 75d</fullName>
    </submittedName>
</protein>
<evidence type="ECO:0000256" key="8">
    <source>
        <dbReference type="ARBA" id="ARBA00023180"/>
    </source>
</evidence>
<keyword evidence="5 9" id="KW-1133">Transmembrane helix</keyword>
<keyword evidence="4 9" id="KW-0812">Transmembrane</keyword>
<evidence type="ECO:0000256" key="7">
    <source>
        <dbReference type="ARBA" id="ARBA00023170"/>
    </source>
</evidence>
<dbReference type="EMBL" id="KU702637">
    <property type="protein sequence ID" value="AMM70664.1"/>
    <property type="molecule type" value="mRNA"/>
</dbReference>
<dbReference type="Gene3D" id="1.10.287.70">
    <property type="match status" value="1"/>
</dbReference>
<sequence length="617" mass="69854">MRGRAKRTFNSSANMDFFSFIVAYCVSKKLTLITAFLCWGPDDINKLLKLSRDAGLRVRVHTDLTDPHLLPDLPAYRTFREGMLLDTHCDNVSQLLNKASDTRAFNLRHSWMLIDDSFYNFTNVDNILSDTLILPDGDVTWVSKDTMVDVYRVKRDQDLMALNLGFRDSQLELELERLWLKLPTTVTRRKNLNNVYLESATIVTQPQYFKGWSDLSDRQIDTFPKVTYPLLMLCGQDLNFRFNLKQVDLYGEEHNGTFDGLVGRMQRGELEVGITSMFMRADRWRVVHYSAETIELKGAFLFRQPSRSAVSNVFVLPFSRGVWAACAAVFAGAGLLLTVFGHVARQNVLDPTAQRLTLPESLTYAIGTICQQGSDLSPQLWSVRLLMFCTLLASLFAFTSYSAKVVAILQAPSDALNTIADLTHSPMDMGVQETTYKRVYFAESNDPATQALYRRKLLPLGERAYLSVVEGIARVRTGLFAFQVEQSSAYDIISKTYTEREKCGLKEIKAFTLPMVAVPLRKHSGYRDLFASRLRWQREVGLMDRFRRVWMSSRPKCDEGRGGFVSVGLVDVLPAAQALLAGMLLATAVLLAEKLYYFVKTLVQPNLWSVAEVANIK</sequence>
<feature type="transmembrane region" description="Helical" evidence="9">
    <location>
        <begin position="322"/>
        <end position="344"/>
    </location>
</feature>
<reference evidence="12" key="1">
    <citation type="journal article" date="2016" name="BMC Genomics">
        <title>Genome-wide analysis of ionotropic receptors provides insight into their evolution in Heliconius butterflies.</title>
        <authorList>
            <person name="van Schooten B."/>
            <person name="Jiggins C.D."/>
            <person name="Briscoe A.D."/>
            <person name="Papa R."/>
        </authorList>
    </citation>
    <scope>NUCLEOTIDE SEQUENCE</scope>
</reference>
<evidence type="ECO:0000256" key="4">
    <source>
        <dbReference type="ARBA" id="ARBA00022692"/>
    </source>
</evidence>
<dbReference type="PANTHER" id="PTHR42643">
    <property type="entry name" value="IONOTROPIC RECEPTOR 20A-RELATED"/>
    <property type="match status" value="1"/>
</dbReference>
<evidence type="ECO:0000256" key="1">
    <source>
        <dbReference type="ARBA" id="ARBA00004651"/>
    </source>
</evidence>
<evidence type="ECO:0000256" key="5">
    <source>
        <dbReference type="ARBA" id="ARBA00022989"/>
    </source>
</evidence>
<dbReference type="GO" id="GO:0015276">
    <property type="term" value="F:ligand-gated monoatomic ion channel activity"/>
    <property type="evidence" value="ECO:0007669"/>
    <property type="project" value="InterPro"/>
</dbReference>
<feature type="non-terminal residue" evidence="12">
    <location>
        <position position="617"/>
    </location>
</feature>
<gene>
    <name evidence="12" type="primary">IR75d</name>
</gene>